<reference evidence="1 2" key="1">
    <citation type="journal article" date="2019" name="Sci. Rep.">
        <title>Orb-weaving spider Araneus ventricosus genome elucidates the spidroin gene catalogue.</title>
        <authorList>
            <person name="Kono N."/>
            <person name="Nakamura H."/>
            <person name="Ohtoshi R."/>
            <person name="Moran D.A.P."/>
            <person name="Shinohara A."/>
            <person name="Yoshida Y."/>
            <person name="Fujiwara M."/>
            <person name="Mori M."/>
            <person name="Tomita M."/>
            <person name="Arakawa K."/>
        </authorList>
    </citation>
    <scope>NUCLEOTIDE SEQUENCE [LARGE SCALE GENOMIC DNA]</scope>
</reference>
<organism evidence="1 2">
    <name type="scientific">Araneus ventricosus</name>
    <name type="common">Orbweaver spider</name>
    <name type="synonym">Epeira ventricosa</name>
    <dbReference type="NCBI Taxonomy" id="182803"/>
    <lineage>
        <taxon>Eukaryota</taxon>
        <taxon>Metazoa</taxon>
        <taxon>Ecdysozoa</taxon>
        <taxon>Arthropoda</taxon>
        <taxon>Chelicerata</taxon>
        <taxon>Arachnida</taxon>
        <taxon>Araneae</taxon>
        <taxon>Araneomorphae</taxon>
        <taxon>Entelegynae</taxon>
        <taxon>Araneoidea</taxon>
        <taxon>Araneidae</taxon>
        <taxon>Araneus</taxon>
    </lineage>
</organism>
<dbReference type="GO" id="GO:0003676">
    <property type="term" value="F:nucleic acid binding"/>
    <property type="evidence" value="ECO:0007669"/>
    <property type="project" value="InterPro"/>
</dbReference>
<dbReference type="InterPro" id="IPR036397">
    <property type="entry name" value="RNaseH_sf"/>
</dbReference>
<name>A0A4Y2DN47_ARAVE</name>
<evidence type="ECO:0000313" key="2">
    <source>
        <dbReference type="Proteomes" id="UP000499080"/>
    </source>
</evidence>
<sequence length="126" mass="14612">MFNVHSIFDKHIFKACKMVHHLTLPDQCRYCAHCRDDRVNSRSSPTACPLCPLVLYPCDFWLWRFLEDRVYGGSIRTLSELKASITSHVAAIDREILRTTVEHAINMSLRIEHVLDSNGMDIEHML</sequence>
<dbReference type="AlphaFoldDB" id="A0A4Y2DN47"/>
<accession>A0A4Y2DN47</accession>
<dbReference type="OrthoDB" id="6436543at2759"/>
<proteinExistence type="predicted"/>
<protein>
    <submittedName>
        <fullName evidence="1">Uncharacterized protein</fullName>
    </submittedName>
</protein>
<dbReference type="Proteomes" id="UP000499080">
    <property type="component" value="Unassembled WGS sequence"/>
</dbReference>
<comment type="caution">
    <text evidence="1">The sequence shown here is derived from an EMBL/GenBank/DDBJ whole genome shotgun (WGS) entry which is preliminary data.</text>
</comment>
<dbReference type="EMBL" id="BGPR01000400">
    <property type="protein sequence ID" value="GBM18243.1"/>
    <property type="molecule type" value="Genomic_DNA"/>
</dbReference>
<keyword evidence="2" id="KW-1185">Reference proteome</keyword>
<gene>
    <name evidence="1" type="ORF">AVEN_39009_1</name>
</gene>
<dbReference type="Gene3D" id="3.30.420.10">
    <property type="entry name" value="Ribonuclease H-like superfamily/Ribonuclease H"/>
    <property type="match status" value="1"/>
</dbReference>
<evidence type="ECO:0000313" key="1">
    <source>
        <dbReference type="EMBL" id="GBM18243.1"/>
    </source>
</evidence>